<dbReference type="EMBL" id="CAKASE010000083">
    <property type="protein sequence ID" value="CAG9585909.1"/>
    <property type="molecule type" value="Genomic_DNA"/>
</dbReference>
<protein>
    <submittedName>
        <fullName evidence="1">(African queen) hypothetical protein</fullName>
    </submittedName>
</protein>
<name>A0A8J2R9W9_9NEOP</name>
<dbReference type="Proteomes" id="UP000789524">
    <property type="component" value="Unassembled WGS sequence"/>
</dbReference>
<gene>
    <name evidence="1" type="ORF">DCHRY22_LOCUS16233</name>
</gene>
<reference evidence="1" key="1">
    <citation type="submission" date="2021-09" db="EMBL/GenBank/DDBJ databases">
        <authorList>
            <person name="Martin H S."/>
        </authorList>
    </citation>
    <scope>NUCLEOTIDE SEQUENCE</scope>
</reference>
<accession>A0A8J2R9W9</accession>
<evidence type="ECO:0000313" key="1">
    <source>
        <dbReference type="EMBL" id="CAG9585909.1"/>
    </source>
</evidence>
<dbReference type="AlphaFoldDB" id="A0A8J2R9W9"/>
<organism evidence="1 2">
    <name type="scientific">Danaus chrysippus</name>
    <name type="common">African queen</name>
    <dbReference type="NCBI Taxonomy" id="151541"/>
    <lineage>
        <taxon>Eukaryota</taxon>
        <taxon>Metazoa</taxon>
        <taxon>Ecdysozoa</taxon>
        <taxon>Arthropoda</taxon>
        <taxon>Hexapoda</taxon>
        <taxon>Insecta</taxon>
        <taxon>Pterygota</taxon>
        <taxon>Neoptera</taxon>
        <taxon>Endopterygota</taxon>
        <taxon>Lepidoptera</taxon>
        <taxon>Glossata</taxon>
        <taxon>Ditrysia</taxon>
        <taxon>Papilionoidea</taxon>
        <taxon>Nymphalidae</taxon>
        <taxon>Danainae</taxon>
        <taxon>Danaini</taxon>
        <taxon>Danaina</taxon>
        <taxon>Danaus</taxon>
        <taxon>Anosia</taxon>
    </lineage>
</organism>
<keyword evidence="2" id="KW-1185">Reference proteome</keyword>
<proteinExistence type="predicted"/>
<sequence>MSLQSKLRAKLSLSIGGWFSVVHVVAGPRGPWSVVRVAGARWPVVSGQSSGVRGAGRPCVMLSLALLLCAHASGREPAGRRPRTQDKRSHIK</sequence>
<comment type="caution">
    <text evidence="1">The sequence shown here is derived from an EMBL/GenBank/DDBJ whole genome shotgun (WGS) entry which is preliminary data.</text>
</comment>
<evidence type="ECO:0000313" key="2">
    <source>
        <dbReference type="Proteomes" id="UP000789524"/>
    </source>
</evidence>